<name>A0ABX7Y781_9ACTN</name>
<dbReference type="EMBL" id="CP072384">
    <property type="protein sequence ID" value="QUC08378.1"/>
    <property type="molecule type" value="Genomic_DNA"/>
</dbReference>
<dbReference type="Proteomes" id="UP000678513">
    <property type="component" value="Chromosome"/>
</dbReference>
<dbReference type="InterPro" id="IPR002562">
    <property type="entry name" value="3'-5'_exonuclease_dom"/>
</dbReference>
<keyword evidence="3" id="KW-1185">Reference proteome</keyword>
<sequence>MPMHVITGDLPQELADEIRSGSSVAVDTETSGLDWRRDTLELCQLFTPATGPVLIRRSEARPQNLVDLLENSQLTKVFHHAPFDLRFLEATWGARTSPVFCTKTGSKLLDPQLPSSEHSLKSLLARHFEIQLDKGSVRVSDWATDELSPEQLEYAAADVSSLLRLARLEAEQLRLRGLETEFEAVCAYLPVDAHLEVAGFPNPLVY</sequence>
<evidence type="ECO:0000259" key="1">
    <source>
        <dbReference type="SMART" id="SM00474"/>
    </source>
</evidence>
<dbReference type="PANTHER" id="PTHR47649:SF1">
    <property type="entry name" value="RIBONUCLEASE D"/>
    <property type="match status" value="1"/>
</dbReference>
<organism evidence="2 3">
    <name type="scientific">Arachnia rubra</name>
    <dbReference type="NCBI Taxonomy" id="1547448"/>
    <lineage>
        <taxon>Bacteria</taxon>
        <taxon>Bacillati</taxon>
        <taxon>Actinomycetota</taxon>
        <taxon>Actinomycetes</taxon>
        <taxon>Propionibacteriales</taxon>
        <taxon>Propionibacteriaceae</taxon>
        <taxon>Arachnia</taxon>
    </lineage>
</organism>
<evidence type="ECO:0000313" key="3">
    <source>
        <dbReference type="Proteomes" id="UP000678513"/>
    </source>
</evidence>
<proteinExistence type="predicted"/>
<dbReference type="CDD" id="cd06142">
    <property type="entry name" value="RNaseD_exo"/>
    <property type="match status" value="1"/>
</dbReference>
<dbReference type="Pfam" id="PF01612">
    <property type="entry name" value="DNA_pol_A_exo1"/>
    <property type="match status" value="1"/>
</dbReference>
<protein>
    <submittedName>
        <fullName evidence="2">Ribonuclease D</fullName>
    </submittedName>
</protein>
<accession>A0ABX7Y781</accession>
<dbReference type="SMART" id="SM00474">
    <property type="entry name" value="35EXOc"/>
    <property type="match status" value="1"/>
</dbReference>
<dbReference type="SUPFAM" id="SSF53098">
    <property type="entry name" value="Ribonuclease H-like"/>
    <property type="match status" value="1"/>
</dbReference>
<dbReference type="RefSeq" id="WP_212324208.1">
    <property type="nucleotide sequence ID" value="NZ_AP024463.1"/>
</dbReference>
<dbReference type="InterPro" id="IPR012337">
    <property type="entry name" value="RNaseH-like_sf"/>
</dbReference>
<reference evidence="2 3" key="1">
    <citation type="submission" date="2021-03" db="EMBL/GenBank/DDBJ databases">
        <title>Human Oral Microbial Genomes.</title>
        <authorList>
            <person name="Johnston C.D."/>
            <person name="Chen T."/>
            <person name="Dewhirst F.E."/>
        </authorList>
    </citation>
    <scope>NUCLEOTIDE SEQUENCE [LARGE SCALE GENOMIC DNA]</scope>
    <source>
        <strain evidence="2 3">DSMZ 100122</strain>
    </source>
</reference>
<feature type="domain" description="3'-5' exonuclease" evidence="1">
    <location>
        <begin position="3"/>
        <end position="174"/>
    </location>
</feature>
<gene>
    <name evidence="2" type="ORF">J5A65_01085</name>
</gene>
<dbReference type="InterPro" id="IPR036397">
    <property type="entry name" value="RNaseH_sf"/>
</dbReference>
<evidence type="ECO:0000313" key="2">
    <source>
        <dbReference type="EMBL" id="QUC08378.1"/>
    </source>
</evidence>
<dbReference type="Gene3D" id="3.30.420.10">
    <property type="entry name" value="Ribonuclease H-like superfamily/Ribonuclease H"/>
    <property type="match status" value="1"/>
</dbReference>
<dbReference type="PANTHER" id="PTHR47649">
    <property type="entry name" value="RIBONUCLEASE D"/>
    <property type="match status" value="1"/>
</dbReference>
<dbReference type="InterPro" id="IPR051086">
    <property type="entry name" value="RNase_D-like"/>
</dbReference>